<reference evidence="2 3" key="1">
    <citation type="submission" date="2020-08" db="EMBL/GenBank/DDBJ databases">
        <title>Genomic Encyclopedia of Type Strains, Phase IV (KMG-IV): sequencing the most valuable type-strain genomes for metagenomic binning, comparative biology and taxonomic classification.</title>
        <authorList>
            <person name="Goeker M."/>
        </authorList>
    </citation>
    <scope>NUCLEOTIDE SEQUENCE [LARGE SCALE GENOMIC DNA]</scope>
    <source>
        <strain evidence="2 3">DSM 104969</strain>
    </source>
</reference>
<gene>
    <name evidence="2" type="ORF">GGR21_003403</name>
</gene>
<evidence type="ECO:0000259" key="1">
    <source>
        <dbReference type="Pfam" id="PF13084"/>
    </source>
</evidence>
<dbReference type="EMBL" id="JACIEP010000014">
    <property type="protein sequence ID" value="MBB4037486.1"/>
    <property type="molecule type" value="Genomic_DNA"/>
</dbReference>
<dbReference type="InterPro" id="IPR025079">
    <property type="entry name" value="DUF3943"/>
</dbReference>
<proteinExistence type="predicted"/>
<evidence type="ECO:0000313" key="2">
    <source>
        <dbReference type="EMBL" id="MBB4037486.1"/>
    </source>
</evidence>
<comment type="caution">
    <text evidence="2">The sequence shown here is derived from an EMBL/GenBank/DDBJ whole genome shotgun (WGS) entry which is preliminary data.</text>
</comment>
<feature type="domain" description="DUF3943" evidence="1">
    <location>
        <begin position="90"/>
        <end position="194"/>
    </location>
</feature>
<name>A0A840CPZ2_9BACT</name>
<sequence>MIKKNILIAIFMIPGIIPVFSQIAIRNQVRTPQPADSIDIAYYSKKKWFQAGITAFTVNMGVWAFDRYIQKAHYAYIDGGTIRANFRKGFIWDNDNMAVNMFLHPYHGNLYFNSGRANGLNYWESGLVALGGSAMWELFMESEYPSTNDIIATPIGGMALGEVLYRTSDLVLDDRRTGWSRFGQELSGFLISPMRGLTRIVNGDAWRKRPTSGKQFGVPDVSVDISMGIRALELKDGIFDQGVGFATTISVEYGDRFEAETNKPFDYFTFRANINGQGSQPILSQMNIMGRLYSAELVDNSTDFLSIGVYQHYDFYDSDTISDVSNKIPYKFSTPASAGIGLIHKSKRFSNWDFNSSAHFNAIILGTAQSDHYRLKNRNYNLGSGFGWKLGASISYKDKVSVSSSYDGYRIFTWKGYDKDIDWNTIDERTLDAQGDRSQAILHAISLRIDVKLKKHWYLTGIGYNYTRDTNYKYHDDIFSKTSEGRLMVTYKF</sequence>
<dbReference type="Pfam" id="PF13084">
    <property type="entry name" value="DUF3943"/>
    <property type="match status" value="1"/>
</dbReference>
<evidence type="ECO:0000313" key="3">
    <source>
        <dbReference type="Proteomes" id="UP000555103"/>
    </source>
</evidence>
<protein>
    <recommendedName>
        <fullName evidence="1">DUF3943 domain-containing protein</fullName>
    </recommendedName>
</protein>
<keyword evidence="3" id="KW-1185">Reference proteome</keyword>
<dbReference type="RefSeq" id="WP_246348098.1">
    <property type="nucleotide sequence ID" value="NZ_JACIEP010000014.1"/>
</dbReference>
<dbReference type="Proteomes" id="UP000555103">
    <property type="component" value="Unassembled WGS sequence"/>
</dbReference>
<dbReference type="AlphaFoldDB" id="A0A840CPZ2"/>
<accession>A0A840CPZ2</accession>
<organism evidence="2 3">
    <name type="scientific">Dysgonomonas hofstadii</name>
    <dbReference type="NCBI Taxonomy" id="637886"/>
    <lineage>
        <taxon>Bacteria</taxon>
        <taxon>Pseudomonadati</taxon>
        <taxon>Bacteroidota</taxon>
        <taxon>Bacteroidia</taxon>
        <taxon>Bacteroidales</taxon>
        <taxon>Dysgonomonadaceae</taxon>
        <taxon>Dysgonomonas</taxon>
    </lineage>
</organism>